<comment type="caution">
    <text evidence="3">The sequence shown here is derived from an EMBL/GenBank/DDBJ whole genome shotgun (WGS) entry which is preliminary data.</text>
</comment>
<dbReference type="InterPro" id="IPR011499">
    <property type="entry name" value="Lipid_A_biosynth_N"/>
</dbReference>
<organism evidence="3 4">
    <name type="scientific">Candidatus Shapirobacteria bacterium GW2011_GWE1_38_10</name>
    <dbReference type="NCBI Taxonomy" id="1618488"/>
    <lineage>
        <taxon>Bacteria</taxon>
        <taxon>Candidatus Shapironibacteriota</taxon>
    </lineage>
</organism>
<accession>A0A0G0KHQ9</accession>
<evidence type="ECO:0000256" key="1">
    <source>
        <dbReference type="SAM" id="Phobius"/>
    </source>
</evidence>
<proteinExistence type="predicted"/>
<keyword evidence="1" id="KW-0472">Membrane</keyword>
<feature type="transmembrane region" description="Helical" evidence="1">
    <location>
        <begin position="63"/>
        <end position="80"/>
    </location>
</feature>
<keyword evidence="1" id="KW-1133">Transmembrane helix</keyword>
<dbReference type="GO" id="GO:0016020">
    <property type="term" value="C:membrane"/>
    <property type="evidence" value="ECO:0007669"/>
    <property type="project" value="GOC"/>
</dbReference>
<dbReference type="Gene3D" id="1.20.1280.290">
    <property type="match status" value="1"/>
</dbReference>
<dbReference type="AlphaFoldDB" id="A0A0G0KHQ9"/>
<protein>
    <submittedName>
        <fullName evidence="3">Lipid A biosynthesis domain protein</fullName>
    </submittedName>
</protein>
<feature type="transmembrane region" description="Helical" evidence="1">
    <location>
        <begin position="6"/>
        <end position="25"/>
    </location>
</feature>
<sequence>MMKNLDLWIAFGFLAQFVFFMRFVVQWYASEKKKKTVVPVAFWYLSLFGTSMILIYSVHRNDVVFIVASCLNFFLYARNLQIQKNSTDENLKLS</sequence>
<dbReference type="GO" id="GO:0008915">
    <property type="term" value="F:lipid-A-disaccharide synthase activity"/>
    <property type="evidence" value="ECO:0007669"/>
    <property type="project" value="InterPro"/>
</dbReference>
<evidence type="ECO:0000313" key="3">
    <source>
        <dbReference type="EMBL" id="KKQ48724.1"/>
    </source>
</evidence>
<evidence type="ECO:0000259" key="2">
    <source>
        <dbReference type="SMART" id="SM01259"/>
    </source>
</evidence>
<dbReference type="Proteomes" id="UP000034231">
    <property type="component" value="Unassembled WGS sequence"/>
</dbReference>
<dbReference type="SMART" id="SM01259">
    <property type="entry name" value="LAB_N"/>
    <property type="match status" value="1"/>
</dbReference>
<feature type="domain" description="Lipid A biosynthesis N-terminal" evidence="2">
    <location>
        <begin position="11"/>
        <end position="82"/>
    </location>
</feature>
<keyword evidence="1" id="KW-0812">Transmembrane</keyword>
<dbReference type="Pfam" id="PF07578">
    <property type="entry name" value="LAB_N"/>
    <property type="match status" value="1"/>
</dbReference>
<feature type="transmembrane region" description="Helical" evidence="1">
    <location>
        <begin position="37"/>
        <end position="57"/>
    </location>
</feature>
<dbReference type="GO" id="GO:0009245">
    <property type="term" value="P:lipid A biosynthetic process"/>
    <property type="evidence" value="ECO:0007669"/>
    <property type="project" value="InterPro"/>
</dbReference>
<reference evidence="3 4" key="1">
    <citation type="journal article" date="2015" name="Nature">
        <title>rRNA introns, odd ribosomes, and small enigmatic genomes across a large radiation of phyla.</title>
        <authorList>
            <person name="Brown C.T."/>
            <person name="Hug L.A."/>
            <person name="Thomas B.C."/>
            <person name="Sharon I."/>
            <person name="Castelle C.J."/>
            <person name="Singh A."/>
            <person name="Wilkins M.J."/>
            <person name="Williams K.H."/>
            <person name="Banfield J.F."/>
        </authorList>
    </citation>
    <scope>NUCLEOTIDE SEQUENCE [LARGE SCALE GENOMIC DNA]</scope>
</reference>
<gene>
    <name evidence="3" type="ORF">US68_C0025G0009</name>
</gene>
<name>A0A0G0KHQ9_9BACT</name>
<dbReference type="EMBL" id="LBTX01000025">
    <property type="protein sequence ID" value="KKQ48724.1"/>
    <property type="molecule type" value="Genomic_DNA"/>
</dbReference>
<evidence type="ECO:0000313" key="4">
    <source>
        <dbReference type="Proteomes" id="UP000034231"/>
    </source>
</evidence>